<reference evidence="2 3" key="1">
    <citation type="submission" date="2015-08" db="EMBL/GenBank/DDBJ databases">
        <authorList>
            <person name="Babu N.S."/>
            <person name="Beckwith C.J."/>
            <person name="Beseler K.G."/>
            <person name="Brison A."/>
            <person name="Carone J.V."/>
            <person name="Caskin T.P."/>
            <person name="Diamond M."/>
            <person name="Durham M.E."/>
            <person name="Foxe J.M."/>
            <person name="Go M."/>
            <person name="Henderson B.A."/>
            <person name="Jones I.B."/>
            <person name="McGettigan J.A."/>
            <person name="Micheletti S.J."/>
            <person name="Nasrallah M.E."/>
            <person name="Ortiz D."/>
            <person name="Piller C.R."/>
            <person name="Privatt S.R."/>
            <person name="Schneider S.L."/>
            <person name="Sharp S."/>
            <person name="Smith T.C."/>
            <person name="Stanton J.D."/>
            <person name="Ullery H.E."/>
            <person name="Wilson R.J."/>
            <person name="Serrano M.G."/>
            <person name="Buck G."/>
            <person name="Lee V."/>
            <person name="Wang Y."/>
            <person name="Carvalho R."/>
            <person name="Voegtly L."/>
            <person name="Shi R."/>
            <person name="Duckworth R."/>
            <person name="Johnson A."/>
            <person name="Loviza R."/>
            <person name="Walstead R."/>
            <person name="Shah Z."/>
            <person name="Kiflezghi M."/>
            <person name="Wade K."/>
            <person name="Ball S.L."/>
            <person name="Bradley K.W."/>
            <person name="Asai D.J."/>
            <person name="Bowman C.A."/>
            <person name="Russell D.A."/>
            <person name="Pope W.H."/>
            <person name="Jacobs-Sera D."/>
            <person name="Hendrix R.W."/>
            <person name="Hatfull G.F."/>
        </authorList>
    </citation>
    <scope>NUCLEOTIDE SEQUENCE [LARGE SCALE GENOMIC DNA]</scope>
    <source>
        <strain evidence="2 3">DSM 27648</strain>
    </source>
</reference>
<dbReference type="AlphaFoldDB" id="A0A0K1QF45"/>
<feature type="domain" description="ATPase AAA-type core" evidence="1">
    <location>
        <begin position="24"/>
        <end position="124"/>
    </location>
</feature>
<dbReference type="PANTHER" id="PTHR32182">
    <property type="entry name" value="DNA REPLICATION AND REPAIR PROTEIN RECF"/>
    <property type="match status" value="1"/>
</dbReference>
<dbReference type="GO" id="GO:0005524">
    <property type="term" value="F:ATP binding"/>
    <property type="evidence" value="ECO:0007669"/>
    <property type="project" value="InterPro"/>
</dbReference>
<dbReference type="KEGG" id="llu:AKJ09_11006"/>
<dbReference type="Gene3D" id="3.40.50.300">
    <property type="entry name" value="P-loop containing nucleotide triphosphate hydrolases"/>
    <property type="match status" value="1"/>
</dbReference>
<proteinExistence type="predicted"/>
<name>A0A0K1QF45_9BACT</name>
<evidence type="ECO:0000259" key="1">
    <source>
        <dbReference type="Pfam" id="PF13304"/>
    </source>
</evidence>
<dbReference type="GO" id="GO:0006302">
    <property type="term" value="P:double-strand break repair"/>
    <property type="evidence" value="ECO:0007669"/>
    <property type="project" value="TreeGrafter"/>
</dbReference>
<dbReference type="SUPFAM" id="SSF52540">
    <property type="entry name" value="P-loop containing nucleoside triphosphate hydrolases"/>
    <property type="match status" value="1"/>
</dbReference>
<accession>A0A0K1QF45</accession>
<gene>
    <name evidence="2" type="ORF">AKJ09_11006</name>
</gene>
<organism evidence="2 3">
    <name type="scientific">Labilithrix luteola</name>
    <dbReference type="NCBI Taxonomy" id="1391654"/>
    <lineage>
        <taxon>Bacteria</taxon>
        <taxon>Pseudomonadati</taxon>
        <taxon>Myxococcota</taxon>
        <taxon>Polyangia</taxon>
        <taxon>Polyangiales</taxon>
        <taxon>Labilitrichaceae</taxon>
        <taxon>Labilithrix</taxon>
    </lineage>
</organism>
<dbReference type="GO" id="GO:0000731">
    <property type="term" value="P:DNA synthesis involved in DNA repair"/>
    <property type="evidence" value="ECO:0007669"/>
    <property type="project" value="TreeGrafter"/>
</dbReference>
<evidence type="ECO:0000313" key="3">
    <source>
        <dbReference type="Proteomes" id="UP000064967"/>
    </source>
</evidence>
<dbReference type="PATRIC" id="fig|1391654.3.peg.11160"/>
<dbReference type="GO" id="GO:0016887">
    <property type="term" value="F:ATP hydrolysis activity"/>
    <property type="evidence" value="ECO:0007669"/>
    <property type="project" value="InterPro"/>
</dbReference>
<protein>
    <recommendedName>
        <fullName evidence="1">ATPase AAA-type core domain-containing protein</fullName>
    </recommendedName>
</protein>
<dbReference type="PANTHER" id="PTHR32182:SF22">
    <property type="entry name" value="ATP-DEPENDENT ENDONUCLEASE, OLD FAMILY-RELATED"/>
    <property type="match status" value="1"/>
</dbReference>
<dbReference type="EMBL" id="CP012333">
    <property type="protein sequence ID" value="AKV04343.1"/>
    <property type="molecule type" value="Genomic_DNA"/>
</dbReference>
<dbReference type="Proteomes" id="UP000064967">
    <property type="component" value="Chromosome"/>
</dbReference>
<keyword evidence="3" id="KW-1185">Reference proteome</keyword>
<dbReference type="InterPro" id="IPR027417">
    <property type="entry name" value="P-loop_NTPase"/>
</dbReference>
<sequence length="188" mass="20951">MGDVTKKTRDGRLKRIQKALKTVLPQFEALEWFQDNKGIPHIRAKYKHWRPKGAWQQESTFSDGTLRLIGLLWYLDEAGGPLLLEEPEMSLHPAAVRQLPRILANVAARNTRQVIMTSHSADLVADTGIDPSELLVLRTTGSETTVTVGSDLQELREAAEADMPLATHVEALTRPEEYAQLALFGAKT</sequence>
<dbReference type="Pfam" id="PF13304">
    <property type="entry name" value="AAA_21"/>
    <property type="match status" value="1"/>
</dbReference>
<evidence type="ECO:0000313" key="2">
    <source>
        <dbReference type="EMBL" id="AKV04343.1"/>
    </source>
</evidence>
<dbReference type="InterPro" id="IPR003959">
    <property type="entry name" value="ATPase_AAA_core"/>
</dbReference>